<organism evidence="1">
    <name type="scientific">Anguilla anguilla</name>
    <name type="common">European freshwater eel</name>
    <name type="synonym">Muraena anguilla</name>
    <dbReference type="NCBI Taxonomy" id="7936"/>
    <lineage>
        <taxon>Eukaryota</taxon>
        <taxon>Metazoa</taxon>
        <taxon>Chordata</taxon>
        <taxon>Craniata</taxon>
        <taxon>Vertebrata</taxon>
        <taxon>Euteleostomi</taxon>
        <taxon>Actinopterygii</taxon>
        <taxon>Neopterygii</taxon>
        <taxon>Teleostei</taxon>
        <taxon>Anguilliformes</taxon>
        <taxon>Anguillidae</taxon>
        <taxon>Anguilla</taxon>
    </lineage>
</organism>
<protein>
    <submittedName>
        <fullName evidence="1">Uncharacterized protein</fullName>
    </submittedName>
</protein>
<evidence type="ECO:0000313" key="1">
    <source>
        <dbReference type="EMBL" id="JAI00046.1"/>
    </source>
</evidence>
<dbReference type="AlphaFoldDB" id="A0A0E9XDX9"/>
<reference evidence="1" key="2">
    <citation type="journal article" date="2015" name="Fish Shellfish Immunol.">
        <title>Early steps in the European eel (Anguilla anguilla)-Vibrio vulnificus interaction in the gills: Role of the RtxA13 toxin.</title>
        <authorList>
            <person name="Callol A."/>
            <person name="Pajuelo D."/>
            <person name="Ebbesson L."/>
            <person name="Teles M."/>
            <person name="MacKenzie S."/>
            <person name="Amaro C."/>
        </authorList>
    </citation>
    <scope>NUCLEOTIDE SEQUENCE</scope>
</reference>
<name>A0A0E9XDX9_ANGAN</name>
<reference evidence="1" key="1">
    <citation type="submission" date="2014-11" db="EMBL/GenBank/DDBJ databases">
        <authorList>
            <person name="Amaro Gonzalez C."/>
        </authorList>
    </citation>
    <scope>NUCLEOTIDE SEQUENCE</scope>
</reference>
<dbReference type="EMBL" id="GBXM01008532">
    <property type="protein sequence ID" value="JAI00046.1"/>
    <property type="molecule type" value="Transcribed_RNA"/>
</dbReference>
<proteinExistence type="predicted"/>
<accession>A0A0E9XDX9</accession>
<sequence length="84" mass="9146">MSATLSPLHSSSTSGDHAVRFTRTGTWTHWTLLIRIPGYGLVTMPDWGAGCCSGHSWSIATVIGNINIRTLPRIFVLFLSSCLI</sequence>